<dbReference type="STRING" id="111780.Sta7437_0677"/>
<dbReference type="InterPro" id="IPR003594">
    <property type="entry name" value="HATPase_dom"/>
</dbReference>
<dbReference type="HOGENOM" id="CLU_000445_89_6_3"/>
<proteinExistence type="predicted"/>
<keyword evidence="5 9" id="KW-0418">Kinase</keyword>
<evidence type="ECO:0000256" key="3">
    <source>
        <dbReference type="ARBA" id="ARBA00022553"/>
    </source>
</evidence>
<keyword evidence="7" id="KW-0472">Membrane</keyword>
<feature type="domain" description="Histidine kinase" evidence="8">
    <location>
        <begin position="199"/>
        <end position="415"/>
    </location>
</feature>
<dbReference type="GO" id="GO:0005886">
    <property type="term" value="C:plasma membrane"/>
    <property type="evidence" value="ECO:0007669"/>
    <property type="project" value="TreeGrafter"/>
</dbReference>
<dbReference type="PANTHER" id="PTHR45453">
    <property type="entry name" value="PHOSPHATE REGULON SENSOR PROTEIN PHOR"/>
    <property type="match status" value="1"/>
</dbReference>
<dbReference type="GO" id="GO:0016036">
    <property type="term" value="P:cellular response to phosphate starvation"/>
    <property type="evidence" value="ECO:0007669"/>
    <property type="project" value="TreeGrafter"/>
</dbReference>
<dbReference type="CDD" id="cd00075">
    <property type="entry name" value="HATPase"/>
    <property type="match status" value="1"/>
</dbReference>
<dbReference type="EMBL" id="CP003653">
    <property type="protein sequence ID" value="AFZ34272.1"/>
    <property type="molecule type" value="Genomic_DNA"/>
</dbReference>
<dbReference type="Gene3D" id="1.10.287.130">
    <property type="match status" value="1"/>
</dbReference>
<dbReference type="OrthoDB" id="417111at2"/>
<feature type="transmembrane region" description="Helical" evidence="7">
    <location>
        <begin position="158"/>
        <end position="179"/>
    </location>
</feature>
<protein>
    <recommendedName>
        <fullName evidence="2">histidine kinase</fullName>
        <ecNumber evidence="2">2.7.13.3</ecNumber>
    </recommendedName>
</protein>
<dbReference type="InterPro" id="IPR003661">
    <property type="entry name" value="HisK_dim/P_dom"/>
</dbReference>
<gene>
    <name evidence="9" type="ordered locus">Sta7437_0677</name>
</gene>
<dbReference type="EC" id="2.7.13.3" evidence="2"/>
<dbReference type="PRINTS" id="PR00344">
    <property type="entry name" value="BCTRLSENSOR"/>
</dbReference>
<dbReference type="GO" id="GO:0000155">
    <property type="term" value="F:phosphorelay sensor kinase activity"/>
    <property type="evidence" value="ECO:0007669"/>
    <property type="project" value="InterPro"/>
</dbReference>
<dbReference type="InterPro" id="IPR050351">
    <property type="entry name" value="BphY/WalK/GraS-like"/>
</dbReference>
<evidence type="ECO:0000256" key="5">
    <source>
        <dbReference type="ARBA" id="ARBA00022777"/>
    </source>
</evidence>
<organism evidence="9 10">
    <name type="scientific">Stanieria cyanosphaera (strain ATCC 29371 / PCC 7437)</name>
    <dbReference type="NCBI Taxonomy" id="111780"/>
    <lineage>
        <taxon>Bacteria</taxon>
        <taxon>Bacillati</taxon>
        <taxon>Cyanobacteriota</taxon>
        <taxon>Cyanophyceae</taxon>
        <taxon>Pleurocapsales</taxon>
        <taxon>Dermocarpellaceae</taxon>
        <taxon>Stanieria</taxon>
    </lineage>
</organism>
<evidence type="ECO:0000313" key="10">
    <source>
        <dbReference type="Proteomes" id="UP000010473"/>
    </source>
</evidence>
<dbReference type="SMART" id="SM00387">
    <property type="entry name" value="HATPase_c"/>
    <property type="match status" value="1"/>
</dbReference>
<dbReference type="PROSITE" id="PS50109">
    <property type="entry name" value="HIS_KIN"/>
    <property type="match status" value="1"/>
</dbReference>
<keyword evidence="6" id="KW-0902">Two-component regulatory system</keyword>
<dbReference type="SUPFAM" id="SSF55874">
    <property type="entry name" value="ATPase domain of HSP90 chaperone/DNA topoisomerase II/histidine kinase"/>
    <property type="match status" value="1"/>
</dbReference>
<name>K9XRG3_STAC7</name>
<dbReference type="KEGG" id="scs:Sta7437_0677"/>
<dbReference type="SMART" id="SM00388">
    <property type="entry name" value="HisKA"/>
    <property type="match status" value="1"/>
</dbReference>
<feature type="transmembrane region" description="Helical" evidence="7">
    <location>
        <begin position="12"/>
        <end position="31"/>
    </location>
</feature>
<reference evidence="10" key="1">
    <citation type="journal article" date="2013" name="Proc. Natl. Acad. Sci. U.S.A.">
        <title>Improving the coverage of the cyanobacterial phylum using diversity-driven genome sequencing.</title>
        <authorList>
            <person name="Shih P.M."/>
            <person name="Wu D."/>
            <person name="Latifi A."/>
            <person name="Axen S.D."/>
            <person name="Fewer D.P."/>
            <person name="Talla E."/>
            <person name="Calteau A."/>
            <person name="Cai F."/>
            <person name="Tandeau de Marsac N."/>
            <person name="Rippka R."/>
            <person name="Herdman M."/>
            <person name="Sivonen K."/>
            <person name="Coursin T."/>
            <person name="Laurent T."/>
            <person name="Goodwin L."/>
            <person name="Nolan M."/>
            <person name="Davenport K.W."/>
            <person name="Han C.S."/>
            <person name="Rubin E.M."/>
            <person name="Eisen J.A."/>
            <person name="Woyke T."/>
            <person name="Gugger M."/>
            <person name="Kerfeld C.A."/>
        </authorList>
    </citation>
    <scope>NUCLEOTIDE SEQUENCE [LARGE SCALE GENOMIC DNA]</scope>
    <source>
        <strain evidence="10">ATCC 29371 / PCC 7437</strain>
    </source>
</reference>
<evidence type="ECO:0000256" key="2">
    <source>
        <dbReference type="ARBA" id="ARBA00012438"/>
    </source>
</evidence>
<dbReference type="InterPro" id="IPR005467">
    <property type="entry name" value="His_kinase_dom"/>
</dbReference>
<dbReference type="GO" id="GO:0004721">
    <property type="term" value="F:phosphoprotein phosphatase activity"/>
    <property type="evidence" value="ECO:0007669"/>
    <property type="project" value="TreeGrafter"/>
</dbReference>
<accession>K9XRG3</accession>
<dbReference type="RefSeq" id="WP_015191945.1">
    <property type="nucleotide sequence ID" value="NC_019748.1"/>
</dbReference>
<dbReference type="Pfam" id="PF02518">
    <property type="entry name" value="HATPase_c"/>
    <property type="match status" value="1"/>
</dbReference>
<evidence type="ECO:0000313" key="9">
    <source>
        <dbReference type="EMBL" id="AFZ34272.1"/>
    </source>
</evidence>
<dbReference type="PANTHER" id="PTHR45453:SF1">
    <property type="entry name" value="PHOSPHATE REGULON SENSOR PROTEIN PHOR"/>
    <property type="match status" value="1"/>
</dbReference>
<dbReference type="FunFam" id="3.30.565.10:FF:000006">
    <property type="entry name" value="Sensor histidine kinase WalK"/>
    <property type="match status" value="1"/>
</dbReference>
<evidence type="ECO:0000256" key="1">
    <source>
        <dbReference type="ARBA" id="ARBA00000085"/>
    </source>
</evidence>
<dbReference type="Proteomes" id="UP000010473">
    <property type="component" value="Chromosome"/>
</dbReference>
<evidence type="ECO:0000256" key="7">
    <source>
        <dbReference type="SAM" id="Phobius"/>
    </source>
</evidence>
<dbReference type="PATRIC" id="fig|111780.3.peg.709"/>
<dbReference type="InterPro" id="IPR036097">
    <property type="entry name" value="HisK_dim/P_sf"/>
</dbReference>
<dbReference type="CDD" id="cd00082">
    <property type="entry name" value="HisKA"/>
    <property type="match status" value="1"/>
</dbReference>
<evidence type="ECO:0000259" key="8">
    <source>
        <dbReference type="PROSITE" id="PS50109"/>
    </source>
</evidence>
<evidence type="ECO:0000256" key="6">
    <source>
        <dbReference type="ARBA" id="ARBA00023012"/>
    </source>
</evidence>
<dbReference type="eggNOG" id="COG5002">
    <property type="taxonomic scope" value="Bacteria"/>
</dbReference>
<dbReference type="SUPFAM" id="SSF47384">
    <property type="entry name" value="Homodimeric domain of signal transducing histidine kinase"/>
    <property type="match status" value="1"/>
</dbReference>
<keyword evidence="3" id="KW-0597">Phosphoprotein</keyword>
<dbReference type="Gene3D" id="3.30.565.10">
    <property type="entry name" value="Histidine kinase-like ATPase, C-terminal domain"/>
    <property type="match status" value="1"/>
</dbReference>
<sequence>MFYRSRRNLARWFTFSMGTIFVLFAGVLYYLEAVDELEKLDRLLYKKTRVIATNLKYEFRTKTIDLENVPLLGNNTRLLNTELIYARWYSPKKQLMRFFGTPGFEKLTTQPGLETIRNETPWIRQLTLPVYQKGLLIGYLQVGTPLTSAQNNLTQLRLVLAIAVPISLGLIGITGWILAGIAMRPIRQAYEQLQRFTADASHELRAPLAAILTNAQVGLITPVKDGSQQLLRLEKITKLVESVSHLVSNLLFLARHEGGLAAESLPEIDLTDLLNTIAEEYQTQAKEKSLIFTFDLPTQPVTLSAEPNLLSQAVKNLLTNAYKYTPAGGKVQLRLFTRSRQALIIVEDSGIGIPEADLAHIFERFYRVDSERSRNTGGFGLGLAIVKQIIEAHGGKITVSSKLKQGSTFTIQLPL</sequence>
<keyword evidence="10" id="KW-1185">Reference proteome</keyword>
<dbReference type="InterPro" id="IPR036890">
    <property type="entry name" value="HATPase_C_sf"/>
</dbReference>
<dbReference type="InterPro" id="IPR004358">
    <property type="entry name" value="Sig_transdc_His_kin-like_C"/>
</dbReference>
<evidence type="ECO:0000256" key="4">
    <source>
        <dbReference type="ARBA" id="ARBA00022679"/>
    </source>
</evidence>
<dbReference type="AlphaFoldDB" id="K9XRG3"/>
<keyword evidence="7" id="KW-0812">Transmembrane</keyword>
<keyword evidence="4 9" id="KW-0808">Transferase</keyword>
<dbReference type="Pfam" id="PF00512">
    <property type="entry name" value="HisKA"/>
    <property type="match status" value="1"/>
</dbReference>
<keyword evidence="7" id="KW-1133">Transmembrane helix</keyword>
<comment type="catalytic activity">
    <reaction evidence="1">
        <text>ATP + protein L-histidine = ADP + protein N-phospho-L-histidine.</text>
        <dbReference type="EC" id="2.7.13.3"/>
    </reaction>
</comment>